<dbReference type="InterPro" id="IPR010987">
    <property type="entry name" value="Glutathione-S-Trfase_C-like"/>
</dbReference>
<dbReference type="HOGENOM" id="CLU_011226_15_7_1"/>
<dbReference type="InParanoid" id="C4Y3N7"/>
<organism evidence="2 3">
    <name type="scientific">Clavispora lusitaniae (strain ATCC 42720)</name>
    <name type="common">Yeast</name>
    <name type="synonym">Candida lusitaniae</name>
    <dbReference type="NCBI Taxonomy" id="306902"/>
    <lineage>
        <taxon>Eukaryota</taxon>
        <taxon>Fungi</taxon>
        <taxon>Dikarya</taxon>
        <taxon>Ascomycota</taxon>
        <taxon>Saccharomycotina</taxon>
        <taxon>Pichiomycetes</taxon>
        <taxon>Metschnikowiaceae</taxon>
        <taxon>Clavispora</taxon>
    </lineage>
</organism>
<dbReference type="Proteomes" id="UP000007703">
    <property type="component" value="Unassembled WGS sequence"/>
</dbReference>
<reference evidence="2 3" key="1">
    <citation type="journal article" date="2009" name="Nature">
        <title>Evolution of pathogenicity and sexual reproduction in eight Candida genomes.</title>
        <authorList>
            <person name="Butler G."/>
            <person name="Rasmussen M.D."/>
            <person name="Lin M.F."/>
            <person name="Santos M.A."/>
            <person name="Sakthikumar S."/>
            <person name="Munro C.A."/>
            <person name="Rheinbay E."/>
            <person name="Grabherr M."/>
            <person name="Forche A."/>
            <person name="Reedy J.L."/>
            <person name="Agrafioti I."/>
            <person name="Arnaud M.B."/>
            <person name="Bates S."/>
            <person name="Brown A.J."/>
            <person name="Brunke S."/>
            <person name="Costanzo M.C."/>
            <person name="Fitzpatrick D.A."/>
            <person name="de Groot P.W."/>
            <person name="Harris D."/>
            <person name="Hoyer L.L."/>
            <person name="Hube B."/>
            <person name="Klis F.M."/>
            <person name="Kodira C."/>
            <person name="Lennard N."/>
            <person name="Logue M.E."/>
            <person name="Martin R."/>
            <person name="Neiman A.M."/>
            <person name="Nikolaou E."/>
            <person name="Quail M.A."/>
            <person name="Quinn J."/>
            <person name="Santos M.C."/>
            <person name="Schmitzberger F.F."/>
            <person name="Sherlock G."/>
            <person name="Shah P."/>
            <person name="Silverstein K.A."/>
            <person name="Skrzypek M.S."/>
            <person name="Soll D."/>
            <person name="Staggs R."/>
            <person name="Stansfield I."/>
            <person name="Stumpf M.P."/>
            <person name="Sudbery P.E."/>
            <person name="Srikantha T."/>
            <person name="Zeng Q."/>
            <person name="Berman J."/>
            <person name="Berriman M."/>
            <person name="Heitman J."/>
            <person name="Gow N.A."/>
            <person name="Lorenz M.C."/>
            <person name="Birren B.W."/>
            <person name="Kellis M."/>
            <person name="Cuomo C.A."/>
        </authorList>
    </citation>
    <scope>NUCLEOTIDE SEQUENCE [LARGE SCALE GENOMIC DNA]</scope>
    <source>
        <strain evidence="2 3">ATCC 42720</strain>
    </source>
</reference>
<protein>
    <recommendedName>
        <fullName evidence="1">GST C-terminal domain-containing protein</fullName>
    </recommendedName>
</protein>
<dbReference type="GeneID" id="8498108"/>
<evidence type="ECO:0000259" key="1">
    <source>
        <dbReference type="PROSITE" id="PS50405"/>
    </source>
</evidence>
<name>C4Y3N7_CLAL4</name>
<dbReference type="AlphaFoldDB" id="C4Y3N7"/>
<evidence type="ECO:0000313" key="3">
    <source>
        <dbReference type="Proteomes" id="UP000007703"/>
    </source>
</evidence>
<dbReference type="KEGG" id="clu:CLUG_03150"/>
<evidence type="ECO:0000313" key="2">
    <source>
        <dbReference type="EMBL" id="EEQ39024.1"/>
    </source>
</evidence>
<dbReference type="VEuPathDB" id="FungiDB:CLUG_03150"/>
<dbReference type="InterPro" id="IPR036282">
    <property type="entry name" value="Glutathione-S-Trfase_C_sf"/>
</dbReference>
<dbReference type="PROSITE" id="PS50405">
    <property type="entry name" value="GST_CTER"/>
    <property type="match status" value="1"/>
</dbReference>
<dbReference type="Gene3D" id="1.20.1050.130">
    <property type="match status" value="1"/>
</dbReference>
<dbReference type="OrthoDB" id="2098326at2759"/>
<dbReference type="EMBL" id="CH408078">
    <property type="protein sequence ID" value="EEQ39024.1"/>
    <property type="molecule type" value="Genomic_DNA"/>
</dbReference>
<feature type="domain" description="GST C-terminal" evidence="1">
    <location>
        <begin position="1"/>
        <end position="115"/>
    </location>
</feature>
<dbReference type="SUPFAM" id="SSF47616">
    <property type="entry name" value="GST C-terminal domain-like"/>
    <property type="match status" value="1"/>
</dbReference>
<dbReference type="OMA" id="AWAENIS"/>
<dbReference type="InterPro" id="IPR004046">
    <property type="entry name" value="GST_C"/>
</dbReference>
<sequence length="115" mass="13091">MLIGKVAVSKTPWPLQLLTKTITGKMNDSYYFKRLSTNLRLLDDRLAKKGGGYFVGNKLTAADIILDFPINENIFGSDTRLEGVDFKTEYPNLYKWHQLTTKEPLHVTAVEKSKL</sequence>
<dbReference type="STRING" id="306902.C4Y3N7"/>
<proteinExistence type="predicted"/>
<dbReference type="Pfam" id="PF14497">
    <property type="entry name" value="GST_C_3"/>
    <property type="match status" value="1"/>
</dbReference>
<gene>
    <name evidence="2" type="ORF">CLUG_03150</name>
</gene>
<accession>C4Y3N7</accession>